<proteinExistence type="predicted"/>
<dbReference type="GO" id="GO:0016301">
    <property type="term" value="F:kinase activity"/>
    <property type="evidence" value="ECO:0007669"/>
    <property type="project" value="UniProtKB-KW"/>
</dbReference>
<comment type="caution">
    <text evidence="1">The sequence shown here is derived from an EMBL/GenBank/DDBJ whole genome shotgun (WGS) entry which is preliminary data.</text>
</comment>
<dbReference type="AlphaFoldDB" id="A0A1E3X7K2"/>
<protein>
    <submittedName>
        <fullName evidence="1">Two-component sensor kinase</fullName>
    </submittedName>
</protein>
<organism evidence="1 2">
    <name type="scientific">Candidatus Scalindua rubra</name>
    <dbReference type="NCBI Taxonomy" id="1872076"/>
    <lineage>
        <taxon>Bacteria</taxon>
        <taxon>Pseudomonadati</taxon>
        <taxon>Planctomycetota</taxon>
        <taxon>Candidatus Brocadiia</taxon>
        <taxon>Candidatus Brocadiales</taxon>
        <taxon>Candidatus Scalinduaceae</taxon>
        <taxon>Candidatus Scalindua</taxon>
    </lineage>
</organism>
<dbReference type="EMBL" id="MAYW01000106">
    <property type="protein sequence ID" value="ODS31616.1"/>
    <property type="molecule type" value="Genomic_DNA"/>
</dbReference>
<dbReference type="Proteomes" id="UP000094056">
    <property type="component" value="Unassembled WGS sequence"/>
</dbReference>
<reference evidence="1 2" key="1">
    <citation type="submission" date="2016-07" db="EMBL/GenBank/DDBJ databases">
        <title>Draft genome of Scalindua rubra, obtained from a brine-seawater interface in the Red Sea, sheds light on salt adaptation in anammox bacteria.</title>
        <authorList>
            <person name="Speth D.R."/>
            <person name="Lagkouvardos I."/>
            <person name="Wang Y."/>
            <person name="Qian P.-Y."/>
            <person name="Dutilh B.E."/>
            <person name="Jetten M.S."/>
        </authorList>
    </citation>
    <scope>NUCLEOTIDE SEQUENCE [LARGE SCALE GENOMIC DNA]</scope>
    <source>
        <strain evidence="1">BSI-1</strain>
    </source>
</reference>
<name>A0A1E3X7K2_9BACT</name>
<evidence type="ECO:0000313" key="1">
    <source>
        <dbReference type="EMBL" id="ODS31616.1"/>
    </source>
</evidence>
<feature type="non-terminal residue" evidence="1">
    <location>
        <position position="56"/>
    </location>
</feature>
<keyword evidence="1" id="KW-0418">Kinase</keyword>
<evidence type="ECO:0000313" key="2">
    <source>
        <dbReference type="Proteomes" id="UP000094056"/>
    </source>
</evidence>
<accession>A0A1E3X7K2</accession>
<sequence length="56" mass="6383">MPLAMKRNFKLLIIIIIVGTVVILSISATNYQKQSTLLREEIFDKCEMIALELNTT</sequence>
<gene>
    <name evidence="1" type="ORF">SCARUB_03277</name>
</gene>
<keyword evidence="1" id="KW-0808">Transferase</keyword>